<proteinExistence type="predicted"/>
<dbReference type="Proteomes" id="UP000799291">
    <property type="component" value="Unassembled WGS sequence"/>
</dbReference>
<name>A0A6G1II82_9PLEO</name>
<dbReference type="AlphaFoldDB" id="A0A6G1II82"/>
<keyword evidence="5" id="KW-1185">Reference proteome</keyword>
<dbReference type="Pfam" id="PF14033">
    <property type="entry name" value="DUF4246"/>
    <property type="match status" value="1"/>
</dbReference>
<feature type="domain" description="DUF4246" evidence="3">
    <location>
        <begin position="5"/>
        <end position="72"/>
    </location>
</feature>
<sequence>MKAKYPGLGLPLRYDGDGTKGYYPHGSCRGANSDLLTVREVAMMSIMETLTDKEDWHKKVFDERIVAKWHDEALAIEDIDLWNVAVGGKLSYYVNGRVVLEDDHGSRQIDSLKGILTDAAFQCCIHELRRKAAYYEKSGIIPTLDAYASVAKSDILVTAELHDKLREAFETLQQDQASSPDWHPKSNDMVQDLVHPSMYPLVYGRSRVVEEELVGVDNAVKKWAGKGTAIEKIPYNHVGTSYGYGGEAPSYYWSDTYQWLPANVFFQDDGSVKFTSYVNNLHPTKYPGIYHTIEKLIETSLPMWDQCLAFFVDSQFEREGAGRMHSRFSESMPENMDDENPELWTPSDPKEAAKADVDWEELRKQGKYWYNESNWRQDEIEEKWRAIREPKIPEPVFESIEYAPDQKCLIDRFRKSGLQIIVKMASIELTPDKPEFPAGGWHVEGQLNEHICATALYYLDSENITPSNLSFRMQTSSYLQQEVDGFDVGQDAYHWLERVYGTGLGVGTSPCIQNYGSVETRQGRLLAFPNVFQHRVSPFQLVDPTKPGHRRFIALWLVDPTRRIISTANVPPQQQKWWLESVLGSTAESRHAALSKLPPEILNLIEKETMNAGSQGREGKYAKGPDGKLPPELMEMVRDYFEDDKNALLMSEEEAEEHRLKLMEERGNFVEQAGRDWQESSYSFCEH</sequence>
<dbReference type="EMBL" id="MU005616">
    <property type="protein sequence ID" value="KAF2677947.1"/>
    <property type="molecule type" value="Genomic_DNA"/>
</dbReference>
<dbReference type="PANTHER" id="PTHR33119:SF1">
    <property type="entry name" value="FE2OG DIOXYGENASE DOMAIN-CONTAINING PROTEIN"/>
    <property type="match status" value="1"/>
</dbReference>
<organism evidence="4 5">
    <name type="scientific">Lentithecium fluviatile CBS 122367</name>
    <dbReference type="NCBI Taxonomy" id="1168545"/>
    <lineage>
        <taxon>Eukaryota</taxon>
        <taxon>Fungi</taxon>
        <taxon>Dikarya</taxon>
        <taxon>Ascomycota</taxon>
        <taxon>Pezizomycotina</taxon>
        <taxon>Dothideomycetes</taxon>
        <taxon>Pleosporomycetidae</taxon>
        <taxon>Pleosporales</taxon>
        <taxon>Massarineae</taxon>
        <taxon>Lentitheciaceae</taxon>
        <taxon>Lentithecium</taxon>
    </lineage>
</organism>
<dbReference type="InterPro" id="IPR025340">
    <property type="entry name" value="DUF4246"/>
</dbReference>
<evidence type="ECO:0000259" key="3">
    <source>
        <dbReference type="Pfam" id="PF21666"/>
    </source>
</evidence>
<dbReference type="PANTHER" id="PTHR33119">
    <property type="entry name" value="IFI3P"/>
    <property type="match status" value="1"/>
</dbReference>
<accession>A0A6G1II82</accession>
<feature type="region of interest" description="Disordered" evidence="1">
    <location>
        <begin position="328"/>
        <end position="350"/>
    </location>
</feature>
<protein>
    <submittedName>
        <fullName evidence="4">Uncharacterized protein</fullName>
    </submittedName>
</protein>
<evidence type="ECO:0000259" key="2">
    <source>
        <dbReference type="Pfam" id="PF14033"/>
    </source>
</evidence>
<dbReference type="OrthoDB" id="415532at2759"/>
<gene>
    <name evidence="4" type="ORF">K458DRAFT_446684</name>
</gene>
<evidence type="ECO:0000256" key="1">
    <source>
        <dbReference type="SAM" id="MobiDB-lite"/>
    </source>
</evidence>
<dbReference type="Pfam" id="PF21666">
    <property type="entry name" value="DUF4246_N"/>
    <property type="match status" value="1"/>
</dbReference>
<dbReference type="InterPro" id="IPR049207">
    <property type="entry name" value="DUF4246_N"/>
</dbReference>
<reference evidence="4" key="1">
    <citation type="journal article" date="2020" name="Stud. Mycol.">
        <title>101 Dothideomycetes genomes: a test case for predicting lifestyles and emergence of pathogens.</title>
        <authorList>
            <person name="Haridas S."/>
            <person name="Albert R."/>
            <person name="Binder M."/>
            <person name="Bloem J."/>
            <person name="Labutti K."/>
            <person name="Salamov A."/>
            <person name="Andreopoulos B."/>
            <person name="Baker S."/>
            <person name="Barry K."/>
            <person name="Bills G."/>
            <person name="Bluhm B."/>
            <person name="Cannon C."/>
            <person name="Castanera R."/>
            <person name="Culley D."/>
            <person name="Daum C."/>
            <person name="Ezra D."/>
            <person name="Gonzalez J."/>
            <person name="Henrissat B."/>
            <person name="Kuo A."/>
            <person name="Liang C."/>
            <person name="Lipzen A."/>
            <person name="Lutzoni F."/>
            <person name="Magnuson J."/>
            <person name="Mondo S."/>
            <person name="Nolan M."/>
            <person name="Ohm R."/>
            <person name="Pangilinan J."/>
            <person name="Park H.-J."/>
            <person name="Ramirez L."/>
            <person name="Alfaro M."/>
            <person name="Sun H."/>
            <person name="Tritt A."/>
            <person name="Yoshinaga Y."/>
            <person name="Zwiers L.-H."/>
            <person name="Turgeon B."/>
            <person name="Goodwin S."/>
            <person name="Spatafora J."/>
            <person name="Crous P."/>
            <person name="Grigoriev I."/>
        </authorList>
    </citation>
    <scope>NUCLEOTIDE SEQUENCE</scope>
    <source>
        <strain evidence="4">CBS 122367</strain>
    </source>
</reference>
<evidence type="ECO:0000313" key="5">
    <source>
        <dbReference type="Proteomes" id="UP000799291"/>
    </source>
</evidence>
<dbReference type="InterPro" id="IPR049192">
    <property type="entry name" value="DUF4246_C"/>
</dbReference>
<feature type="domain" description="DUF4246" evidence="2">
    <location>
        <begin position="119"/>
        <end position="580"/>
    </location>
</feature>
<evidence type="ECO:0000313" key="4">
    <source>
        <dbReference type="EMBL" id="KAF2677947.1"/>
    </source>
</evidence>